<dbReference type="Pfam" id="PF03466">
    <property type="entry name" value="LysR_substrate"/>
    <property type="match status" value="1"/>
</dbReference>
<evidence type="ECO:0000256" key="3">
    <source>
        <dbReference type="ARBA" id="ARBA00023125"/>
    </source>
</evidence>
<dbReference type="GO" id="GO:0003677">
    <property type="term" value="F:DNA binding"/>
    <property type="evidence" value="ECO:0007669"/>
    <property type="project" value="UniProtKB-KW"/>
</dbReference>
<dbReference type="InterPro" id="IPR000847">
    <property type="entry name" value="LysR_HTH_N"/>
</dbReference>
<sequence length="321" mass="36488">MLNESLKKLSELDIFCLIVFKTLYENGHANTTASELQVSAPKVSRCLTQLRITFNDELFYRRLQGLKPTPLAEALYEPICGFYRVVNYIEQVAFDEDKITQIPSLNIAVTQSIMSSLAVAISEYAEQEAMGKVRLHCWDSHTAERIHNGELDFGIGFDTSMTSELECELLGSVDNVHIAARVQHPIWQYMPNITLEQIAQQPFLYLESKGFNDKVDPLEMYCRNARVELKSVDKVASREAWFCHLMTMGSIAFLPAVEAGVCNSIPSLRTESLPKEQVSLLHGDMLSPQYFIVEQEAKNRRYTIGQREILIQIVADLLHTY</sequence>
<comment type="similarity">
    <text evidence="1">Belongs to the LysR transcriptional regulatory family.</text>
</comment>
<dbReference type="Proteomes" id="UP000000753">
    <property type="component" value="Chromosome"/>
</dbReference>
<dbReference type="Pfam" id="PF00126">
    <property type="entry name" value="HTH_1"/>
    <property type="match status" value="1"/>
</dbReference>
<dbReference type="EMBL" id="CP000472">
    <property type="protein sequence ID" value="ACJ27702.1"/>
    <property type="molecule type" value="Genomic_DNA"/>
</dbReference>
<dbReference type="eggNOG" id="COG0583">
    <property type="taxonomic scope" value="Bacteria"/>
</dbReference>
<evidence type="ECO:0000256" key="1">
    <source>
        <dbReference type="ARBA" id="ARBA00009437"/>
    </source>
</evidence>
<dbReference type="KEGG" id="swp:swp_0894"/>
<organism evidence="6 7">
    <name type="scientific">Shewanella piezotolerans (strain WP3 / JCM 13877)</name>
    <dbReference type="NCBI Taxonomy" id="225849"/>
    <lineage>
        <taxon>Bacteria</taxon>
        <taxon>Pseudomonadati</taxon>
        <taxon>Pseudomonadota</taxon>
        <taxon>Gammaproteobacteria</taxon>
        <taxon>Alteromonadales</taxon>
        <taxon>Shewanellaceae</taxon>
        <taxon>Shewanella</taxon>
    </lineage>
</organism>
<dbReference type="HOGENOM" id="CLU_039613_39_1_6"/>
<dbReference type="PANTHER" id="PTHR30118">
    <property type="entry name" value="HTH-TYPE TRANSCRIPTIONAL REGULATOR LEUO-RELATED"/>
    <property type="match status" value="1"/>
</dbReference>
<evidence type="ECO:0000256" key="4">
    <source>
        <dbReference type="ARBA" id="ARBA00023163"/>
    </source>
</evidence>
<name>B8CJZ9_SHEPW</name>
<dbReference type="RefSeq" id="WP_020911081.1">
    <property type="nucleotide sequence ID" value="NC_011566.1"/>
</dbReference>
<dbReference type="SUPFAM" id="SSF46785">
    <property type="entry name" value="Winged helix' DNA-binding domain"/>
    <property type="match status" value="1"/>
</dbReference>
<accession>B8CJZ9</accession>
<dbReference type="SUPFAM" id="SSF53850">
    <property type="entry name" value="Periplasmic binding protein-like II"/>
    <property type="match status" value="1"/>
</dbReference>
<dbReference type="InterPro" id="IPR036388">
    <property type="entry name" value="WH-like_DNA-bd_sf"/>
</dbReference>
<proteinExistence type="inferred from homology"/>
<evidence type="ECO:0000259" key="5">
    <source>
        <dbReference type="PROSITE" id="PS50931"/>
    </source>
</evidence>
<reference evidence="6 7" key="1">
    <citation type="journal article" date="2008" name="PLoS ONE">
        <title>Environmental adaptation: genomic analysis of the piezotolerant and psychrotolerant deep-sea iron reducing bacterium Shewanella piezotolerans WP3.</title>
        <authorList>
            <person name="Wang F."/>
            <person name="Wang J."/>
            <person name="Jian H."/>
            <person name="Zhang B."/>
            <person name="Li S."/>
            <person name="Wang F."/>
            <person name="Zeng X."/>
            <person name="Gao L."/>
            <person name="Bartlett D.H."/>
            <person name="Yu J."/>
            <person name="Hu S."/>
            <person name="Xiao X."/>
        </authorList>
    </citation>
    <scope>NUCLEOTIDE SEQUENCE [LARGE SCALE GENOMIC DNA]</scope>
    <source>
        <strain evidence="7">WP3 / JCM 13877</strain>
    </source>
</reference>
<dbReference type="CDD" id="cd05466">
    <property type="entry name" value="PBP2_LTTR_substrate"/>
    <property type="match status" value="1"/>
</dbReference>
<keyword evidence="4" id="KW-0804">Transcription</keyword>
<dbReference type="InterPro" id="IPR005119">
    <property type="entry name" value="LysR_subst-bd"/>
</dbReference>
<protein>
    <submittedName>
        <fullName evidence="6">Regulatory protein, LysR</fullName>
    </submittedName>
</protein>
<dbReference type="Gene3D" id="3.40.190.290">
    <property type="match status" value="1"/>
</dbReference>
<gene>
    <name evidence="6" type="ordered locus">swp_0894</name>
</gene>
<dbReference type="InterPro" id="IPR036390">
    <property type="entry name" value="WH_DNA-bd_sf"/>
</dbReference>
<dbReference type="InterPro" id="IPR050389">
    <property type="entry name" value="LysR-type_TF"/>
</dbReference>
<dbReference type="PANTHER" id="PTHR30118:SF11">
    <property type="entry name" value="HTH-TYPE TRANSCRIPTIONAL REGULATOR YIDZ"/>
    <property type="match status" value="1"/>
</dbReference>
<feature type="domain" description="HTH lysR-type" evidence="5">
    <location>
        <begin position="12"/>
        <end position="69"/>
    </location>
</feature>
<keyword evidence="3" id="KW-0238">DNA-binding</keyword>
<keyword evidence="2" id="KW-0805">Transcription regulation</keyword>
<evidence type="ECO:0000256" key="2">
    <source>
        <dbReference type="ARBA" id="ARBA00023015"/>
    </source>
</evidence>
<keyword evidence="7" id="KW-1185">Reference proteome</keyword>
<dbReference type="STRING" id="225849.swp_0894"/>
<dbReference type="AlphaFoldDB" id="B8CJZ9"/>
<dbReference type="OrthoDB" id="8557381at2"/>
<dbReference type="PROSITE" id="PS50931">
    <property type="entry name" value="HTH_LYSR"/>
    <property type="match status" value="1"/>
</dbReference>
<dbReference type="GO" id="GO:0003700">
    <property type="term" value="F:DNA-binding transcription factor activity"/>
    <property type="evidence" value="ECO:0007669"/>
    <property type="project" value="InterPro"/>
</dbReference>
<dbReference type="Gene3D" id="1.10.10.10">
    <property type="entry name" value="Winged helix-like DNA-binding domain superfamily/Winged helix DNA-binding domain"/>
    <property type="match status" value="1"/>
</dbReference>
<evidence type="ECO:0000313" key="7">
    <source>
        <dbReference type="Proteomes" id="UP000000753"/>
    </source>
</evidence>
<evidence type="ECO:0000313" key="6">
    <source>
        <dbReference type="EMBL" id="ACJ27702.1"/>
    </source>
</evidence>